<dbReference type="InterPro" id="IPR017703">
    <property type="entry name" value="YgfZ/GCV_T_CS"/>
</dbReference>
<dbReference type="GO" id="GO:0004047">
    <property type="term" value="F:aminomethyltransferase activity"/>
    <property type="evidence" value="ECO:0007669"/>
    <property type="project" value="UniProtKB-EC"/>
</dbReference>
<dbReference type="EC" id="2.1.2.10" evidence="2"/>
<gene>
    <name evidence="2" type="primary">AMT</name>
    <name evidence="2" type="synonym">gcvT</name>
</gene>
<dbReference type="InterPro" id="IPR027266">
    <property type="entry name" value="TrmE/GcvT-like"/>
</dbReference>
<dbReference type="AlphaFoldDB" id="A0A075GAJ8"/>
<dbReference type="EMBL" id="KF900612">
    <property type="protein sequence ID" value="AIF01126.1"/>
    <property type="molecule type" value="Genomic_DNA"/>
</dbReference>
<evidence type="ECO:0000256" key="1">
    <source>
        <dbReference type="ARBA" id="ARBA00022946"/>
    </source>
</evidence>
<dbReference type="PIRSF" id="PIRSF006487">
    <property type="entry name" value="GcvT"/>
    <property type="match status" value="1"/>
</dbReference>
<sequence length="322" mass="34424">MRTLTRIDHADAVSPSVERMSRTDLHGIAEVMTLPCSVSVLKGRSSLEHLNRSLTVDTTGMLDKGRLDGFLCNANGRILDRLMMCMLDDEMVLVGNIAAGKATREILIRGVSWDEEITVMDGDGAIAHLRLVGDAPNRCIAGLGIDPDEVVGDRWTEYGTVLLSRVGVQGVDAIDLLVPTSDCAGFIALLEENGAVVPDAGRSELVRIELGMLDHREMNEGFLPMDLGLEKLVDLAKGCYPGQEVHARLDSRGNPTRCIARLRLASEIEVGRIKLPRGGSLVVTASASTPQGTVALAVVPLRLIEDGTVDLGGGLVAEVQSL</sequence>
<accession>A0A075GAJ8</accession>
<dbReference type="Gene3D" id="3.30.1360.120">
    <property type="entry name" value="Probable tRNA modification gtpase trme, domain 1"/>
    <property type="match status" value="1"/>
</dbReference>
<name>A0A075GAJ8_9EURY</name>
<dbReference type="SUPFAM" id="SSF103025">
    <property type="entry name" value="Folate-binding domain"/>
    <property type="match status" value="1"/>
</dbReference>
<keyword evidence="1" id="KW-0809">Transit peptide</keyword>
<proteinExistence type="predicted"/>
<reference evidence="2" key="1">
    <citation type="journal article" date="2014" name="Genome Biol. Evol.">
        <title>Pangenome evidence for extensive interdomain horizontal transfer affecting lineage core and shell genes in uncultured planktonic thaumarchaeota and euryarchaeota.</title>
        <authorList>
            <person name="Deschamps P."/>
            <person name="Zivanovic Y."/>
            <person name="Moreira D."/>
            <person name="Rodriguez-Valera F."/>
            <person name="Lopez-Garcia P."/>
        </authorList>
    </citation>
    <scope>NUCLEOTIDE SEQUENCE</scope>
</reference>
<keyword evidence="2" id="KW-0808">Transferase</keyword>
<organism evidence="2">
    <name type="scientific">uncultured marine group II/III euryarchaeote KM3_141_C12</name>
    <dbReference type="NCBI Taxonomy" id="1457877"/>
    <lineage>
        <taxon>Archaea</taxon>
        <taxon>Methanobacteriati</taxon>
        <taxon>Methanobacteriota</taxon>
        <taxon>environmental samples</taxon>
    </lineage>
</organism>
<dbReference type="NCBIfam" id="TIGR03317">
    <property type="entry name" value="ygfZ_signature"/>
    <property type="match status" value="1"/>
</dbReference>
<evidence type="ECO:0000313" key="2">
    <source>
        <dbReference type="EMBL" id="AIF01126.1"/>
    </source>
</evidence>
<protein>
    <submittedName>
        <fullName evidence="2">Folate-binding protein YgfZ (GcvT, AMT)</fullName>
        <ecNumber evidence="2">2.1.2.10</ecNumber>
    </submittedName>
</protein>